<name>S4VSR9_9VIRU</name>
<reference evidence="2 3" key="1">
    <citation type="journal article" date="2013" name="Science">
        <title>Pandoraviruses: amoeba viruses with genomes up to 2.5 Mb reaching that of parasitic eukaryotes.</title>
        <authorList>
            <person name="Philippe N."/>
            <person name="Legendre M."/>
            <person name="Doutre G."/>
            <person name="Coute Y."/>
            <person name="Poirot O."/>
            <person name="Lescot M."/>
            <person name="Arslan D."/>
            <person name="Seltzer V."/>
            <person name="Bertaux L."/>
            <person name="Bruley C."/>
            <person name="Garin J."/>
            <person name="Claverie J.M."/>
            <person name="Abergel C."/>
        </authorList>
    </citation>
    <scope>NUCLEOTIDE SEQUENCE [LARGE SCALE GENOMIC DNA]</scope>
</reference>
<dbReference type="Proteomes" id="UP000204584">
    <property type="component" value="Segment"/>
</dbReference>
<dbReference type="GeneID" id="16605241"/>
<protein>
    <submittedName>
        <fullName evidence="2">Uncharacterized protein</fullName>
    </submittedName>
</protein>
<evidence type="ECO:0000313" key="3">
    <source>
        <dbReference type="Proteomes" id="UP000204584"/>
    </source>
</evidence>
<dbReference type="KEGG" id="vg:16605241"/>
<feature type="region of interest" description="Disordered" evidence="1">
    <location>
        <begin position="90"/>
        <end position="118"/>
    </location>
</feature>
<sequence>MFVAAGTKRPRDSVRPDVAAAVGLCARQADLSSRQQHRLADVAARLGVDPSVGDPCAALAHGLGDEWTDATAWADLFAAEEMRRARGLASANDNGRGAGSHTSQARSPLSPPTGAEWSGLPLEMRAEVARLLVDVDPRAAVNLYMTGPDAAPAFAGQNHVALGVDGKGALVERRVPLIDYARAAAAFGVADPLDLFLAGATCSLKALANWYTVAQRYADAFAPPGHAAARDPTAIDYAGLVSGGLSVDVIEAAPIDRLADAMRGLGVDRLVALRDVRAALMGPVPGSMADVAAQWYDYVRRPSPLCDNQPAAVRDTIVSARFKALGVAVPCVETDLFDDAVDRGIALPAPGHADDLHMAFTMRLVGPVPPANAVEWLRPMLDDPDEMSELEDWIAGYALDIDADGRDIGDRMQSRDGADRKDALYALLDDIQTAVEPYMCPAYFLPSNVVPPFAWLFSTSRAVVAPHAPVWLFFEPRSEAIEQALALAATRTAPRTDVTRVPS</sequence>
<accession>S4VSR9</accession>
<evidence type="ECO:0000313" key="2">
    <source>
        <dbReference type="EMBL" id="AGO83454.1"/>
    </source>
</evidence>
<organism evidence="2 3">
    <name type="scientific">Pandoravirus salinus</name>
    <dbReference type="NCBI Taxonomy" id="1349410"/>
    <lineage>
        <taxon>Viruses</taxon>
        <taxon>Pandoravirus</taxon>
    </lineage>
</organism>
<keyword evidence="3" id="KW-1185">Reference proteome</keyword>
<proteinExistence type="predicted"/>
<gene>
    <name evidence="2" type="ORF">psal_cds_55</name>
</gene>
<dbReference type="EMBL" id="KC977571">
    <property type="protein sequence ID" value="AGO83454.1"/>
    <property type="molecule type" value="Genomic_DNA"/>
</dbReference>
<evidence type="ECO:0000256" key="1">
    <source>
        <dbReference type="SAM" id="MobiDB-lite"/>
    </source>
</evidence>
<dbReference type="RefSeq" id="YP_008436516.1">
    <property type="nucleotide sequence ID" value="NC_022098.1"/>
</dbReference>